<name>A0A310SV64_9HYME</name>
<organism evidence="1 2">
    <name type="scientific">Eufriesea mexicana</name>
    <dbReference type="NCBI Taxonomy" id="516756"/>
    <lineage>
        <taxon>Eukaryota</taxon>
        <taxon>Metazoa</taxon>
        <taxon>Ecdysozoa</taxon>
        <taxon>Arthropoda</taxon>
        <taxon>Hexapoda</taxon>
        <taxon>Insecta</taxon>
        <taxon>Pterygota</taxon>
        <taxon>Neoptera</taxon>
        <taxon>Endopterygota</taxon>
        <taxon>Hymenoptera</taxon>
        <taxon>Apocrita</taxon>
        <taxon>Aculeata</taxon>
        <taxon>Apoidea</taxon>
        <taxon>Anthophila</taxon>
        <taxon>Apidae</taxon>
        <taxon>Eufriesea</taxon>
    </lineage>
</organism>
<dbReference type="EMBL" id="KQ759878">
    <property type="protein sequence ID" value="OAD62250.1"/>
    <property type="molecule type" value="Genomic_DNA"/>
</dbReference>
<evidence type="ECO:0000313" key="1">
    <source>
        <dbReference type="EMBL" id="OAD62250.1"/>
    </source>
</evidence>
<keyword evidence="2" id="KW-1185">Reference proteome</keyword>
<evidence type="ECO:0000313" key="2">
    <source>
        <dbReference type="Proteomes" id="UP000250275"/>
    </source>
</evidence>
<dbReference type="Proteomes" id="UP000250275">
    <property type="component" value="Unassembled WGS sequence"/>
</dbReference>
<gene>
    <name evidence="1" type="ORF">WN48_06988</name>
</gene>
<dbReference type="AlphaFoldDB" id="A0A310SV64"/>
<sequence length="114" mass="12935">MRSVVAESSNALQRIESELRGFSVNSETIYGRNLFVLASATHSSREQAKNNEMRNHQRYGPRHENLNTWFVACECGILAAMEVFGMNRTGYEVCFGGHQRHVGQTRSRSQTRGQ</sequence>
<proteinExistence type="predicted"/>
<reference evidence="1 2" key="1">
    <citation type="submission" date="2015-07" db="EMBL/GenBank/DDBJ databases">
        <title>The genome of Eufriesea mexicana.</title>
        <authorList>
            <person name="Pan H."/>
            <person name="Kapheim K."/>
        </authorList>
    </citation>
    <scope>NUCLEOTIDE SEQUENCE [LARGE SCALE GENOMIC DNA]</scope>
    <source>
        <strain evidence="1">0111107269</strain>
        <tissue evidence="1">Whole body</tissue>
    </source>
</reference>
<protein>
    <submittedName>
        <fullName evidence="1">Uncharacterized protein</fullName>
    </submittedName>
</protein>
<accession>A0A310SV64</accession>